<protein>
    <recommendedName>
        <fullName evidence="3">Transposase DDE domain group 1</fullName>
    </recommendedName>
</protein>
<organism evidence="1 2">
    <name type="scientific">Nitrosomonas communis</name>
    <dbReference type="NCBI Taxonomy" id="44574"/>
    <lineage>
        <taxon>Bacteria</taxon>
        <taxon>Pseudomonadati</taxon>
        <taxon>Pseudomonadota</taxon>
        <taxon>Betaproteobacteria</taxon>
        <taxon>Nitrosomonadales</taxon>
        <taxon>Nitrosomonadaceae</taxon>
        <taxon>Nitrosomonas</taxon>
    </lineage>
</organism>
<dbReference type="Proteomes" id="UP000183454">
    <property type="component" value="Unassembled WGS sequence"/>
</dbReference>
<evidence type="ECO:0000313" key="1">
    <source>
        <dbReference type="EMBL" id="SDW20517.1"/>
    </source>
</evidence>
<sequence length="86" mass="9550">MVGNLWLRPGNSHSANNPLAFLNDSLDKLGGNGLALLRADSGCSESAFPDDLDRHGMHYLIALRLNHGHCRERWQKKQAGGHWMMA</sequence>
<dbReference type="AlphaFoldDB" id="A0A1H2RMC0"/>
<evidence type="ECO:0008006" key="3">
    <source>
        <dbReference type="Google" id="ProtNLM"/>
    </source>
</evidence>
<dbReference type="RefSeq" id="WP_074665401.1">
    <property type="nucleotide sequence ID" value="NZ_FNNH01000005.1"/>
</dbReference>
<proteinExistence type="predicted"/>
<dbReference type="EMBL" id="FNNH01000005">
    <property type="protein sequence ID" value="SDW20517.1"/>
    <property type="molecule type" value="Genomic_DNA"/>
</dbReference>
<name>A0A1H2RMC0_9PROT</name>
<evidence type="ECO:0000313" key="2">
    <source>
        <dbReference type="Proteomes" id="UP000183454"/>
    </source>
</evidence>
<gene>
    <name evidence="1" type="ORF">SAMN05421882_100511</name>
</gene>
<reference evidence="1 2" key="1">
    <citation type="submission" date="2016-10" db="EMBL/GenBank/DDBJ databases">
        <authorList>
            <person name="de Groot N.N."/>
        </authorList>
    </citation>
    <scope>NUCLEOTIDE SEQUENCE [LARGE SCALE GENOMIC DNA]</scope>
    <source>
        <strain evidence="1 2">Nm110</strain>
    </source>
</reference>
<accession>A0A1H2RMC0</accession>